<feature type="region of interest" description="Disordered" evidence="1">
    <location>
        <begin position="800"/>
        <end position="834"/>
    </location>
</feature>
<dbReference type="EnsemblMetazoa" id="PPA03965.1">
    <property type="protein sequence ID" value="PPA03965.1"/>
    <property type="gene ID" value="WBGene00093519"/>
</dbReference>
<feature type="region of interest" description="Disordered" evidence="1">
    <location>
        <begin position="593"/>
        <end position="637"/>
    </location>
</feature>
<reference evidence="3" key="1">
    <citation type="journal article" date="2008" name="Nat. Genet.">
        <title>The Pristionchus pacificus genome provides a unique perspective on nematode lifestyle and parasitism.</title>
        <authorList>
            <person name="Dieterich C."/>
            <person name="Clifton S.W."/>
            <person name="Schuster L.N."/>
            <person name="Chinwalla A."/>
            <person name="Delehaunty K."/>
            <person name="Dinkelacker I."/>
            <person name="Fulton L."/>
            <person name="Fulton R."/>
            <person name="Godfrey J."/>
            <person name="Minx P."/>
            <person name="Mitreva M."/>
            <person name="Roeseler W."/>
            <person name="Tian H."/>
            <person name="Witte H."/>
            <person name="Yang S.P."/>
            <person name="Wilson R.K."/>
            <person name="Sommer R.J."/>
        </authorList>
    </citation>
    <scope>NUCLEOTIDE SEQUENCE [LARGE SCALE GENOMIC DNA]</scope>
    <source>
        <strain evidence="3">PS312</strain>
    </source>
</reference>
<sequence>MPRRKKRKLSQSENVFDISAHPPLFVPPYPIADEPPPEVESCKEVIFRVDRILNADTANKTERSLLKLLERICTKYSGYYQTYNQSLVNHHLSIFSILGMPIELSSKALNYKYANSIGAHSACTRFARMLQDKEESTYNFTEILRLFAWAERSANNYLYSRYGLAVQSFKINRNTAVLFRQLMTLNSLITTRRWEELGRYLNSCNFLHAPHMAWYRVALKKHRMNYKERLYRSLRHDMFVSALYVWQAATLRVLHMQESREWKSSRQLSILRRAISQCTITAGVRVPEHVLLTDSVVVMLSLEESYMIHNFHLIDLNLPGAHEVYRRPYEAFKLVAQSWCWQDDLRIISGVTDPGSQLVDALLEVAEREGSAGVIFALSALRGFMKMVDVVEEGESLNRILAYSIACPRAVRPLSAQMREFGMEEQANEMIDKAIDPSSVIHSSDPIWLQWAEGKMKKIDDDDQETHTSVAGVLLSYLDYGSNRLHERAWILLEKAMTGSDSSRWSEWWEERMEWWTDFHQGEMDKRGTKARKKVFKRFARAEIAKTGDRVGAATVLLLGSWMLTHGAKQSVATTTFLLLLICCPAAAVREPPPNHNPNLQPRAQQTHASAAKIRRPDTRSTAPHISTGTAPWGSGGVASDTALRRFRAALHQARPQVAPLNPIIPPNDNLGLATPANAAPPRLPAIAEGSNELSTGRPAGGALNQGGIRAAVRVNLFGVAGADAADDFPVIIDDGDLNQTQPWNEGDDQGEIDDDLLDNNQLDATIDEDQAANAEDQLAEMIRRNEEILRELEEAREAAALARADEEAGHKDGHHDEGHHGGDYYGHGDHHDG</sequence>
<dbReference type="AlphaFoldDB" id="A0A2A6CFV8"/>
<evidence type="ECO:0000313" key="3">
    <source>
        <dbReference type="Proteomes" id="UP000005239"/>
    </source>
</evidence>
<proteinExistence type="predicted"/>
<name>A0A2A6CFV8_PRIPA</name>
<accession>A0A2A6CFV8</accession>
<dbReference type="Proteomes" id="UP000005239">
    <property type="component" value="Unassembled WGS sequence"/>
</dbReference>
<feature type="compositionally biased region" description="Polar residues" evidence="1">
    <location>
        <begin position="597"/>
        <end position="609"/>
    </location>
</feature>
<dbReference type="PANTHER" id="PTHR32122">
    <property type="entry name" value="TATA BOX-BINDING PROTEIN ASSOCIATED FACTOR RNA POLYMERASE I SUBUNIT A"/>
    <property type="match status" value="1"/>
</dbReference>
<dbReference type="PANTHER" id="PTHR32122:SF1">
    <property type="entry name" value="TATA BOX-BINDING PROTEIN-ASSOCIATED FACTOR RNA POLYMERASE I SUBUNIT A"/>
    <property type="match status" value="1"/>
</dbReference>
<accession>A0A8R1U402</accession>
<reference evidence="2" key="2">
    <citation type="submission" date="2022-06" db="UniProtKB">
        <authorList>
            <consortium name="EnsemblMetazoa"/>
        </authorList>
    </citation>
    <scope>IDENTIFICATION</scope>
    <source>
        <strain evidence="2">PS312</strain>
    </source>
</reference>
<dbReference type="InterPro" id="IPR052669">
    <property type="entry name" value="SL1/TIF-IB_Component"/>
</dbReference>
<evidence type="ECO:0000313" key="2">
    <source>
        <dbReference type="EnsemblMetazoa" id="PPA03965.1"/>
    </source>
</evidence>
<protein>
    <submittedName>
        <fullName evidence="2">Uncharacterized protein</fullName>
    </submittedName>
</protein>
<organism evidence="2 3">
    <name type="scientific">Pristionchus pacificus</name>
    <name type="common">Parasitic nematode worm</name>
    <dbReference type="NCBI Taxonomy" id="54126"/>
    <lineage>
        <taxon>Eukaryota</taxon>
        <taxon>Metazoa</taxon>
        <taxon>Ecdysozoa</taxon>
        <taxon>Nematoda</taxon>
        <taxon>Chromadorea</taxon>
        <taxon>Rhabditida</taxon>
        <taxon>Rhabditina</taxon>
        <taxon>Diplogasteromorpha</taxon>
        <taxon>Diplogasteroidea</taxon>
        <taxon>Neodiplogasteridae</taxon>
        <taxon>Pristionchus</taxon>
    </lineage>
</organism>
<evidence type="ECO:0000256" key="1">
    <source>
        <dbReference type="SAM" id="MobiDB-lite"/>
    </source>
</evidence>
<dbReference type="OrthoDB" id="8933311at2759"/>
<gene>
    <name evidence="2" type="primary">WBGene00093519</name>
</gene>
<feature type="region of interest" description="Disordered" evidence="1">
    <location>
        <begin position="672"/>
        <end position="699"/>
    </location>
</feature>
<keyword evidence="3" id="KW-1185">Reference proteome</keyword>
<feature type="compositionally biased region" description="Polar residues" evidence="1">
    <location>
        <begin position="620"/>
        <end position="630"/>
    </location>
</feature>